<reference evidence="3" key="2">
    <citation type="journal article" date="2021" name="PeerJ">
        <title>Extensive microbial diversity within the chicken gut microbiome revealed by metagenomics and culture.</title>
        <authorList>
            <person name="Gilroy R."/>
            <person name="Ravi A."/>
            <person name="Getino M."/>
            <person name="Pursley I."/>
            <person name="Horton D.L."/>
            <person name="Alikhan N.F."/>
            <person name="Baker D."/>
            <person name="Gharbi K."/>
            <person name="Hall N."/>
            <person name="Watson M."/>
            <person name="Adriaenssens E.M."/>
            <person name="Foster-Nyarko E."/>
            <person name="Jarju S."/>
            <person name="Secka A."/>
            <person name="Antonio M."/>
            <person name="Oren A."/>
            <person name="Chaudhuri R.R."/>
            <person name="La Ragione R."/>
            <person name="Hildebrand F."/>
            <person name="Pallen M.J."/>
        </authorList>
    </citation>
    <scope>NUCLEOTIDE SEQUENCE</scope>
    <source>
        <strain evidence="3">ChiSxjej2B14-6234</strain>
    </source>
</reference>
<reference evidence="3" key="1">
    <citation type="submission" date="2020-10" db="EMBL/GenBank/DDBJ databases">
        <authorList>
            <person name="Gilroy R."/>
        </authorList>
    </citation>
    <scope>NUCLEOTIDE SEQUENCE</scope>
    <source>
        <strain evidence="3">ChiSxjej2B14-6234</strain>
    </source>
</reference>
<dbReference type="Pfam" id="PF13451">
    <property type="entry name" value="zf_Tbcl"/>
    <property type="match status" value="1"/>
</dbReference>
<dbReference type="EMBL" id="DVFJ01000037">
    <property type="protein sequence ID" value="HIQ72689.1"/>
    <property type="molecule type" value="Genomic_DNA"/>
</dbReference>
<organism evidence="3 4">
    <name type="scientific">Candidatus Onthenecus intestinigallinarum</name>
    <dbReference type="NCBI Taxonomy" id="2840875"/>
    <lineage>
        <taxon>Bacteria</taxon>
        <taxon>Bacillati</taxon>
        <taxon>Bacillota</taxon>
        <taxon>Clostridia</taxon>
        <taxon>Eubacteriales</taxon>
        <taxon>Candidatus Onthenecus</taxon>
    </lineage>
</organism>
<protein>
    <submittedName>
        <fullName evidence="3">Zinc-ribbon domain containing protein</fullName>
    </submittedName>
</protein>
<dbReference type="Proteomes" id="UP000886887">
    <property type="component" value="Unassembled WGS sequence"/>
</dbReference>
<gene>
    <name evidence="3" type="ORF">IAB73_10840</name>
</gene>
<dbReference type="NCBIfam" id="TIGR04272">
    <property type="entry name" value="cxxc_cxxc_Mbark"/>
    <property type="match status" value="1"/>
</dbReference>
<feature type="domain" description="CxxC-x17-CxxC" evidence="2">
    <location>
        <begin position="56"/>
        <end position="92"/>
    </location>
</feature>
<name>A0A9D0ZBJ5_9FIRM</name>
<comment type="caution">
    <text evidence="3">The sequence shown here is derived from an EMBL/GenBank/DDBJ whole genome shotgun (WGS) entry which is preliminary data.</text>
</comment>
<dbReference type="InterPro" id="IPR025306">
    <property type="entry name" value="Zn-bnd_dom_prob"/>
</dbReference>
<evidence type="ECO:0000313" key="4">
    <source>
        <dbReference type="Proteomes" id="UP000886887"/>
    </source>
</evidence>
<evidence type="ECO:0000313" key="3">
    <source>
        <dbReference type="EMBL" id="HIQ72689.1"/>
    </source>
</evidence>
<proteinExistence type="predicted"/>
<accession>A0A9D0ZBJ5</accession>
<dbReference type="InterPro" id="IPR026363">
    <property type="entry name" value="CxxC-x17-CxxC_dom"/>
</dbReference>
<feature type="domain" description="Probable zinc-binding" evidence="1">
    <location>
        <begin position="3"/>
        <end position="49"/>
    </location>
</feature>
<evidence type="ECO:0000259" key="2">
    <source>
        <dbReference type="Pfam" id="PF23477"/>
    </source>
</evidence>
<dbReference type="Pfam" id="PF23477">
    <property type="entry name" value="zf_Tbcl_2"/>
    <property type="match status" value="1"/>
</dbReference>
<dbReference type="AlphaFoldDB" id="A0A9D0ZBJ5"/>
<sequence>MYQDKTLTCRECGAEFVFSASEQAFYAEKGFQNEPGRCPSCRAARRAQNGGGRPERQMYEVVCDGCGCTTQVPFQPRGDKPVYCRECFERNRQNRY</sequence>
<evidence type="ECO:0000259" key="1">
    <source>
        <dbReference type="Pfam" id="PF13451"/>
    </source>
</evidence>